<evidence type="ECO:0000256" key="3">
    <source>
        <dbReference type="SAM" id="Phobius"/>
    </source>
</evidence>
<dbReference type="InterPro" id="IPR000859">
    <property type="entry name" value="CUB_dom"/>
</dbReference>
<dbReference type="SUPFAM" id="SSF49854">
    <property type="entry name" value="Spermadhesin, CUB domain"/>
    <property type="match status" value="1"/>
</dbReference>
<comment type="caution">
    <text evidence="2">Lacks conserved residue(s) required for the propagation of feature annotation.</text>
</comment>
<dbReference type="InterPro" id="IPR035914">
    <property type="entry name" value="Sperma_CUB_dom_sf"/>
</dbReference>
<dbReference type="Proteomes" id="UP000504634">
    <property type="component" value="Unplaced"/>
</dbReference>
<gene>
    <name evidence="6" type="primary">LOC115632153</name>
</gene>
<keyword evidence="3" id="KW-1133">Transmembrane helix</keyword>
<dbReference type="OrthoDB" id="6337346at2759"/>
<dbReference type="Pfam" id="PF00431">
    <property type="entry name" value="CUB"/>
    <property type="match status" value="1"/>
</dbReference>
<feature type="domain" description="CUB" evidence="4">
    <location>
        <begin position="126"/>
        <end position="245"/>
    </location>
</feature>
<protein>
    <submittedName>
        <fullName evidence="6">Uncharacterized protein LOC115632153</fullName>
    </submittedName>
</protein>
<dbReference type="PANTHER" id="PTHR33236">
    <property type="entry name" value="INTRAFLAGELLAR TRANSPORT PROTEIN 122 FAMILY PROTEIN-RELATED"/>
    <property type="match status" value="1"/>
</dbReference>
<reference evidence="6" key="1">
    <citation type="submission" date="2025-08" db="UniProtKB">
        <authorList>
            <consortium name="RefSeq"/>
        </authorList>
    </citation>
    <scope>IDENTIFICATION</scope>
    <source>
        <strain evidence="6">11010-0011.00</strain>
        <tissue evidence="6">Whole body</tissue>
    </source>
</reference>
<proteinExistence type="predicted"/>
<sequence length="412" mass="43616">MAAHSARIFAIVVIFYSSYIVGIYNAARASSLMQLAAENSSHHSVEPQSHFLTETELEGGRSNSRHPRWFPFYTIGRFSNALCTGNNRLTGTCVLSGECTDTTGVAAGSCSTITNQAVCCIYQRTCGASTTYNNTYFYNSNYPGTYAGGGRCTIVITPPDSSICQLRIDFMALSLAPPNGDGLCNTDALTITGGSSRVPTICGENAGQHVYVDFNGVTPITITVATSSSYVFNRIWQFQLRMLACASSTLAPSGCLQYHLSSSGTVASFNYASAASSSLNTIGVPGTRQLANLAYGICVRMGAGMCSISWSQVSSDTYSFTMTNDVGAIDPSLLATAAVQSQDCTTDFIIIPNPLQGGVALAGDRFCGLGFSATTSFTKPFVLYAVTDGNEDADISNRGFYLSFSQVACPVI</sequence>
<evidence type="ECO:0000256" key="2">
    <source>
        <dbReference type="PROSITE-ProRule" id="PRU00059"/>
    </source>
</evidence>
<dbReference type="InterPro" id="IPR058698">
    <property type="entry name" value="CUB_metazoa"/>
</dbReference>
<dbReference type="GeneID" id="115632153"/>
<dbReference type="PROSITE" id="PS01180">
    <property type="entry name" value="CUB"/>
    <property type="match status" value="1"/>
</dbReference>
<dbReference type="Gene3D" id="2.60.120.290">
    <property type="entry name" value="Spermadhesin, CUB domain"/>
    <property type="match status" value="1"/>
</dbReference>
<evidence type="ECO:0000313" key="5">
    <source>
        <dbReference type="Proteomes" id="UP000504634"/>
    </source>
</evidence>
<evidence type="ECO:0000256" key="1">
    <source>
        <dbReference type="ARBA" id="ARBA00023157"/>
    </source>
</evidence>
<feature type="transmembrane region" description="Helical" evidence="3">
    <location>
        <begin position="6"/>
        <end position="27"/>
    </location>
</feature>
<keyword evidence="5" id="KW-1185">Reference proteome</keyword>
<keyword evidence="3" id="KW-0812">Transmembrane</keyword>
<evidence type="ECO:0000313" key="6">
    <source>
        <dbReference type="RefSeq" id="XP_030385030.1"/>
    </source>
</evidence>
<organism evidence="5 6">
    <name type="scientific">Drosophila lebanonensis</name>
    <name type="common">Fruit fly</name>
    <name type="synonym">Scaptodrosophila lebanonensis</name>
    <dbReference type="NCBI Taxonomy" id="7225"/>
    <lineage>
        <taxon>Eukaryota</taxon>
        <taxon>Metazoa</taxon>
        <taxon>Ecdysozoa</taxon>
        <taxon>Arthropoda</taxon>
        <taxon>Hexapoda</taxon>
        <taxon>Insecta</taxon>
        <taxon>Pterygota</taxon>
        <taxon>Neoptera</taxon>
        <taxon>Endopterygota</taxon>
        <taxon>Diptera</taxon>
        <taxon>Brachycera</taxon>
        <taxon>Muscomorpha</taxon>
        <taxon>Ephydroidea</taxon>
        <taxon>Drosophilidae</taxon>
        <taxon>Scaptodrosophila</taxon>
    </lineage>
</organism>
<keyword evidence="1" id="KW-1015">Disulfide bond</keyword>
<accession>A0A6J2UAI6</accession>
<name>A0A6J2UAI6_DROLE</name>
<dbReference type="Pfam" id="PF26080">
    <property type="entry name" value="CUB_animal"/>
    <property type="match status" value="1"/>
</dbReference>
<keyword evidence="3" id="KW-0472">Membrane</keyword>
<dbReference type="AlphaFoldDB" id="A0A6J2UAI6"/>
<dbReference type="PANTHER" id="PTHR33236:SF5">
    <property type="entry name" value="CUB DOMAIN-CONTAINING PROTEIN"/>
    <property type="match status" value="1"/>
</dbReference>
<evidence type="ECO:0000259" key="4">
    <source>
        <dbReference type="PROSITE" id="PS01180"/>
    </source>
</evidence>
<dbReference type="RefSeq" id="XP_030385030.1">
    <property type="nucleotide sequence ID" value="XM_030529170.1"/>
</dbReference>